<dbReference type="STRING" id="1036611.A0A1L9PU41"/>
<evidence type="ECO:0000313" key="3">
    <source>
        <dbReference type="EMBL" id="OJJ05048.1"/>
    </source>
</evidence>
<dbReference type="SUPFAM" id="SSF52833">
    <property type="entry name" value="Thioredoxin-like"/>
    <property type="match status" value="1"/>
</dbReference>
<dbReference type="InterPro" id="IPR010357">
    <property type="entry name" value="TXNDC17_dom"/>
</dbReference>
<reference evidence="4" key="1">
    <citation type="journal article" date="2017" name="Genome Biol.">
        <title>Comparative genomics reveals high biological diversity and specific adaptations in the industrially and medically important fungal genus Aspergillus.</title>
        <authorList>
            <person name="de Vries R.P."/>
            <person name="Riley R."/>
            <person name="Wiebenga A."/>
            <person name="Aguilar-Osorio G."/>
            <person name="Amillis S."/>
            <person name="Uchima C.A."/>
            <person name="Anderluh G."/>
            <person name="Asadollahi M."/>
            <person name="Askin M."/>
            <person name="Barry K."/>
            <person name="Battaglia E."/>
            <person name="Bayram O."/>
            <person name="Benocci T."/>
            <person name="Braus-Stromeyer S.A."/>
            <person name="Caldana C."/>
            <person name="Canovas D."/>
            <person name="Cerqueira G.C."/>
            <person name="Chen F."/>
            <person name="Chen W."/>
            <person name="Choi C."/>
            <person name="Clum A."/>
            <person name="Dos Santos R.A."/>
            <person name="Damasio A.R."/>
            <person name="Diallinas G."/>
            <person name="Emri T."/>
            <person name="Fekete E."/>
            <person name="Flipphi M."/>
            <person name="Freyberg S."/>
            <person name="Gallo A."/>
            <person name="Gournas C."/>
            <person name="Habgood R."/>
            <person name="Hainaut M."/>
            <person name="Harispe M.L."/>
            <person name="Henrissat B."/>
            <person name="Hilden K.S."/>
            <person name="Hope R."/>
            <person name="Hossain A."/>
            <person name="Karabika E."/>
            <person name="Karaffa L."/>
            <person name="Karanyi Z."/>
            <person name="Krasevec N."/>
            <person name="Kuo A."/>
            <person name="Kusch H."/>
            <person name="LaButti K."/>
            <person name="Lagendijk E.L."/>
            <person name="Lapidus A."/>
            <person name="Levasseur A."/>
            <person name="Lindquist E."/>
            <person name="Lipzen A."/>
            <person name="Logrieco A.F."/>
            <person name="MacCabe A."/>
            <person name="Maekelae M.R."/>
            <person name="Malavazi I."/>
            <person name="Melin P."/>
            <person name="Meyer V."/>
            <person name="Mielnichuk N."/>
            <person name="Miskei M."/>
            <person name="Molnar A.P."/>
            <person name="Mule G."/>
            <person name="Ngan C.Y."/>
            <person name="Orejas M."/>
            <person name="Orosz E."/>
            <person name="Ouedraogo J.P."/>
            <person name="Overkamp K.M."/>
            <person name="Park H.-S."/>
            <person name="Perrone G."/>
            <person name="Piumi F."/>
            <person name="Punt P.J."/>
            <person name="Ram A.F."/>
            <person name="Ramon A."/>
            <person name="Rauscher S."/>
            <person name="Record E."/>
            <person name="Riano-Pachon D.M."/>
            <person name="Robert V."/>
            <person name="Roehrig J."/>
            <person name="Ruller R."/>
            <person name="Salamov A."/>
            <person name="Salih N.S."/>
            <person name="Samson R.A."/>
            <person name="Sandor E."/>
            <person name="Sanguinetti M."/>
            <person name="Schuetze T."/>
            <person name="Sepcic K."/>
            <person name="Shelest E."/>
            <person name="Sherlock G."/>
            <person name="Sophianopoulou V."/>
            <person name="Squina F.M."/>
            <person name="Sun H."/>
            <person name="Susca A."/>
            <person name="Todd R.B."/>
            <person name="Tsang A."/>
            <person name="Unkles S.E."/>
            <person name="van de Wiele N."/>
            <person name="van Rossen-Uffink D."/>
            <person name="Oliveira J.V."/>
            <person name="Vesth T.C."/>
            <person name="Visser J."/>
            <person name="Yu J.-H."/>
            <person name="Zhou M."/>
            <person name="Andersen M.R."/>
            <person name="Archer D.B."/>
            <person name="Baker S.E."/>
            <person name="Benoit I."/>
            <person name="Brakhage A.A."/>
            <person name="Braus G.H."/>
            <person name="Fischer R."/>
            <person name="Frisvad J.C."/>
            <person name="Goldman G.H."/>
            <person name="Houbraken J."/>
            <person name="Oakley B."/>
            <person name="Pocsi I."/>
            <person name="Scazzocchio C."/>
            <person name="Seiboth B."/>
            <person name="vanKuyk P.A."/>
            <person name="Wortman J."/>
            <person name="Dyer P.S."/>
            <person name="Grigoriev I.V."/>
        </authorList>
    </citation>
    <scope>NUCLEOTIDE SEQUENCE [LARGE SCALE GENOMIC DNA]</scope>
    <source>
        <strain evidence="4">CBS 583.65</strain>
    </source>
</reference>
<keyword evidence="4" id="KW-1185">Reference proteome</keyword>
<name>A0A1L9PU41_ASPVE</name>
<evidence type="ECO:0000259" key="2">
    <source>
        <dbReference type="Pfam" id="PF06110"/>
    </source>
</evidence>
<evidence type="ECO:0000256" key="1">
    <source>
        <dbReference type="ARBA" id="ARBA00008987"/>
    </source>
</evidence>
<dbReference type="InterPro" id="IPR036249">
    <property type="entry name" value="Thioredoxin-like_sf"/>
</dbReference>
<sequence>MPVITDFPLPSSAAALQLSAETPVTFLSFHASPDPNTGKPWCPDVVAALPHLQEVFSTPQAPQVAFVNVGQKDQWKDLSNVFRTKWNVNAIPTLVRFELVDGNVKETGRLVEGQTLDRARLSKFVRDRSASI</sequence>
<evidence type="ECO:0000313" key="4">
    <source>
        <dbReference type="Proteomes" id="UP000184073"/>
    </source>
</evidence>
<dbReference type="OrthoDB" id="78947at2759"/>
<dbReference type="Gene3D" id="3.40.30.10">
    <property type="entry name" value="Glutaredoxin"/>
    <property type="match status" value="1"/>
</dbReference>
<dbReference type="EMBL" id="KV878132">
    <property type="protein sequence ID" value="OJJ05048.1"/>
    <property type="molecule type" value="Genomic_DNA"/>
</dbReference>
<dbReference type="AlphaFoldDB" id="A0A1L9PU41"/>
<feature type="domain" description="Thioredoxin" evidence="2">
    <location>
        <begin position="21"/>
        <end position="100"/>
    </location>
</feature>
<proteinExistence type="inferred from homology"/>
<dbReference type="PANTHER" id="PTHR12452">
    <property type="entry name" value="42-9-9 PROTEIN-RELATED"/>
    <property type="match status" value="1"/>
</dbReference>
<organism evidence="3 4">
    <name type="scientific">Aspergillus versicolor CBS 583.65</name>
    <dbReference type="NCBI Taxonomy" id="1036611"/>
    <lineage>
        <taxon>Eukaryota</taxon>
        <taxon>Fungi</taxon>
        <taxon>Dikarya</taxon>
        <taxon>Ascomycota</taxon>
        <taxon>Pezizomycotina</taxon>
        <taxon>Eurotiomycetes</taxon>
        <taxon>Eurotiomycetidae</taxon>
        <taxon>Eurotiales</taxon>
        <taxon>Aspergillaceae</taxon>
        <taxon>Aspergillus</taxon>
        <taxon>Aspergillus subgen. Nidulantes</taxon>
    </lineage>
</organism>
<dbReference type="Pfam" id="PF06110">
    <property type="entry name" value="TXD17-like_Trx"/>
    <property type="match status" value="1"/>
</dbReference>
<dbReference type="GeneID" id="63731769"/>
<dbReference type="Proteomes" id="UP000184073">
    <property type="component" value="Unassembled WGS sequence"/>
</dbReference>
<dbReference type="InterPro" id="IPR045108">
    <property type="entry name" value="TXNDC17-like"/>
</dbReference>
<dbReference type="GO" id="GO:0005829">
    <property type="term" value="C:cytosol"/>
    <property type="evidence" value="ECO:0007669"/>
    <property type="project" value="TreeGrafter"/>
</dbReference>
<gene>
    <name evidence="3" type="ORF">ASPVEDRAFT_74483</name>
</gene>
<dbReference type="VEuPathDB" id="FungiDB:ASPVEDRAFT_74483"/>
<dbReference type="RefSeq" id="XP_040670810.1">
    <property type="nucleotide sequence ID" value="XM_040816258.1"/>
</dbReference>
<dbReference type="GO" id="GO:0047134">
    <property type="term" value="F:protein-disulfide reductase [NAD(P)H] activity"/>
    <property type="evidence" value="ECO:0007669"/>
    <property type="project" value="InterPro"/>
</dbReference>
<protein>
    <recommendedName>
        <fullName evidence="2">Thioredoxin domain-containing protein</fullName>
    </recommendedName>
</protein>
<comment type="similarity">
    <text evidence="1">Belongs to the thioredoxin family.</text>
</comment>
<dbReference type="PANTHER" id="PTHR12452:SF0">
    <property type="entry name" value="THIOREDOXIN DOMAIN-CONTAINING PROTEIN 17"/>
    <property type="match status" value="1"/>
</dbReference>
<accession>A0A1L9PU41</accession>